<sequence length="181" mass="20856">MFTYSTFYLAIIRGLDANALSLKQREPYTSKFKIDYSSDKLKCSEHLDGYRSREPNFHRIHAVSDQLLLATRPNRALSVSLPLEAHDEGCSSSKRTNCRSDMGRNFARLLDELDERWIKVGRHLRRYETMLQPKKLLSKLQEEVVSLASLTSQIDQGEFCNFYIYVASSNSAGIIKILTLW</sequence>
<reference evidence="1 2" key="1">
    <citation type="submission" date="2018-11" db="EMBL/GenBank/DDBJ databases">
        <authorList>
            <consortium name="Pathogen Informatics"/>
        </authorList>
    </citation>
    <scope>NUCLEOTIDE SEQUENCE [LARGE SCALE GENOMIC DNA]</scope>
</reference>
<organism evidence="1 2">
    <name type="scientific">Dibothriocephalus latus</name>
    <name type="common">Fish tapeworm</name>
    <name type="synonym">Diphyllobothrium latum</name>
    <dbReference type="NCBI Taxonomy" id="60516"/>
    <lineage>
        <taxon>Eukaryota</taxon>
        <taxon>Metazoa</taxon>
        <taxon>Spiralia</taxon>
        <taxon>Lophotrochozoa</taxon>
        <taxon>Platyhelminthes</taxon>
        <taxon>Cestoda</taxon>
        <taxon>Eucestoda</taxon>
        <taxon>Diphyllobothriidea</taxon>
        <taxon>Diphyllobothriidae</taxon>
        <taxon>Dibothriocephalus</taxon>
    </lineage>
</organism>
<protein>
    <submittedName>
        <fullName evidence="1">Uncharacterized protein</fullName>
    </submittedName>
</protein>
<gene>
    <name evidence="1" type="ORF">DILT_LOCUS8266</name>
</gene>
<dbReference type="AlphaFoldDB" id="A0A3P7L4T9"/>
<dbReference type="EMBL" id="UYRU01053893">
    <property type="protein sequence ID" value="VDN12435.1"/>
    <property type="molecule type" value="Genomic_DNA"/>
</dbReference>
<accession>A0A3P7L4T9</accession>
<name>A0A3P7L4T9_DIBLA</name>
<keyword evidence="2" id="KW-1185">Reference proteome</keyword>
<dbReference type="Proteomes" id="UP000281553">
    <property type="component" value="Unassembled WGS sequence"/>
</dbReference>
<evidence type="ECO:0000313" key="1">
    <source>
        <dbReference type="EMBL" id="VDN12435.1"/>
    </source>
</evidence>
<evidence type="ECO:0000313" key="2">
    <source>
        <dbReference type="Proteomes" id="UP000281553"/>
    </source>
</evidence>
<proteinExistence type="predicted"/>